<reference evidence="3 4" key="1">
    <citation type="journal article" date="2019" name="ISME J.">
        <title>Genome analyses of uncultured TG2/ZB3 bacteria in 'Margulisbacteria' specifically attached to ectosymbiotic spirochetes of protists in the termite gut.</title>
        <authorList>
            <person name="Utami Y.D."/>
            <person name="Kuwahara H."/>
            <person name="Igai K."/>
            <person name="Murakami T."/>
            <person name="Sugaya K."/>
            <person name="Morikawa T."/>
            <person name="Nagura Y."/>
            <person name="Yuki M."/>
            <person name="Deevong P."/>
            <person name="Inoue T."/>
            <person name="Kihara K."/>
            <person name="Lo N."/>
            <person name="Yamada A."/>
            <person name="Ohkuma M."/>
            <person name="Hongoh Y."/>
        </authorList>
    </citation>
    <scope>NUCLEOTIDE SEQUENCE [LARGE SCALE GENOMIC DNA]</scope>
    <source>
        <strain evidence="3">NkOx7-02</strain>
    </source>
</reference>
<gene>
    <name evidence="3" type="ORF">NO2_1417</name>
</gene>
<evidence type="ECO:0000256" key="1">
    <source>
        <dbReference type="SAM" id="MobiDB-lite"/>
    </source>
</evidence>
<dbReference type="Gene3D" id="2.180.10.10">
    <property type="entry name" value="RHS repeat-associated core"/>
    <property type="match status" value="1"/>
</dbReference>
<feature type="non-terminal residue" evidence="3">
    <location>
        <position position="1211"/>
    </location>
</feature>
<feature type="region of interest" description="Disordered" evidence="1">
    <location>
        <begin position="225"/>
        <end position="251"/>
    </location>
</feature>
<name>A0A388TIY0_9BACT</name>
<feature type="chain" id="PRO_5017302243" evidence="2">
    <location>
        <begin position="22"/>
        <end position="1211"/>
    </location>
</feature>
<dbReference type="PANTHER" id="PTHR32305:SF15">
    <property type="entry name" value="PROTEIN RHSA-RELATED"/>
    <property type="match status" value="1"/>
</dbReference>
<accession>A0A388TIY0</accession>
<keyword evidence="2" id="KW-0732">Signal</keyword>
<evidence type="ECO:0000313" key="3">
    <source>
        <dbReference type="EMBL" id="GBR76946.1"/>
    </source>
</evidence>
<dbReference type="InterPro" id="IPR050708">
    <property type="entry name" value="T6SS_VgrG/RHS"/>
</dbReference>
<proteinExistence type="predicted"/>
<evidence type="ECO:0000256" key="2">
    <source>
        <dbReference type="SAM" id="SignalP"/>
    </source>
</evidence>
<dbReference type="PANTHER" id="PTHR32305">
    <property type="match status" value="1"/>
</dbReference>
<dbReference type="AlphaFoldDB" id="A0A388TIY0"/>
<dbReference type="InterPro" id="IPR006530">
    <property type="entry name" value="YD"/>
</dbReference>
<protein>
    <submittedName>
        <fullName evidence="3">Rhs family protein</fullName>
    </submittedName>
</protein>
<dbReference type="EMBL" id="BGZO01000069">
    <property type="protein sequence ID" value="GBR76946.1"/>
    <property type="molecule type" value="Genomic_DNA"/>
</dbReference>
<keyword evidence="4" id="KW-1185">Reference proteome</keyword>
<dbReference type="NCBIfam" id="TIGR01643">
    <property type="entry name" value="YD_repeat_2x"/>
    <property type="match status" value="1"/>
</dbReference>
<organism evidence="3 4">
    <name type="scientific">Candidatus Termititenax persephonae</name>
    <dbReference type="NCBI Taxonomy" id="2218525"/>
    <lineage>
        <taxon>Bacteria</taxon>
        <taxon>Bacillati</taxon>
        <taxon>Candidatus Margulisiibacteriota</taxon>
        <taxon>Candidatus Termititenacia</taxon>
        <taxon>Candidatus Termititenacales</taxon>
        <taxon>Candidatus Termititenacaceae</taxon>
        <taxon>Candidatus Termititenax</taxon>
    </lineage>
</organism>
<feature type="signal peptide" evidence="2">
    <location>
        <begin position="1"/>
        <end position="21"/>
    </location>
</feature>
<evidence type="ECO:0000313" key="4">
    <source>
        <dbReference type="Proteomes" id="UP000275925"/>
    </source>
</evidence>
<comment type="caution">
    <text evidence="3">The sequence shown here is derived from an EMBL/GenBank/DDBJ whole genome shotgun (WGS) entry which is preliminary data.</text>
</comment>
<dbReference type="Proteomes" id="UP000275925">
    <property type="component" value="Unassembled WGS sequence"/>
</dbReference>
<sequence>MRVWVRINVLIALCCVALPYAAEPTTANILEQVAANVNGYEYLQAEMRKYRGRSMGDVPAPDWVITGNYYFTKQGISDNYTARIELDYGAGGLSVSKIADGALYDSDADGDHHAGELQASIWTELHPGFESYLFSLLGAVTLNKTGADNYIVTADVAAPADYEQVVMRVSGNTLTEINYYVTGNMRAHSIYLEYSGGPDVYLKKIGYPRGAAGLDIVEYERPGYAPHGKTSEFSPVPDEPDDDGGDGAGDLPEWLPGHNVKFQEGAALSPFASYGVAGESVPGSSGALQLSYTDLVLPGVNGLDFVLKRSYLSQQMNASPKPNSFKENPFRLDYPIGDEFGDEYNLIMPDGWGGWMGRGWQTNIGGELYVNEMRTFSVGGPVFPPIGDAYVAARTARSFTFQTADGQRGDFYQEDSQEKTVRLLGSVSLSDDYDLLRYYRDQLETDGTLGRPGRFAEPQDRRLKMKLEEAGEGHYIVHGADGKRYHFELPTFEKEATWQQENKTLAALSTMRSHTSVEFKSAVYYLTAIEDVNGNRIRVEYERLHETITDSKTRQKTRTRDAKKWSFMEMAGIYEKMATLALLPKVPGISMLVNYEQLIADNLGEDTASLVTSSMSMVSLMNAAQAGYGALEGQRVSEVLAMQKLHTVYRDLLVKPAVDMILEAFNIVPGAAEGNAYEIPMKIGIFAASQYLMEAQISDTRNKSSVGYSVSGWRPKRVVDTLGREIEFGYSRDGHEPEHIGDSQIRQVRYRDAQGNAVQIEYHYDGQGFLDKVTYPAGNAASYEYRTYEQGRPLTAVNHPSGYRSEYEYRWFRPKADATTLMAGGITEEEDERWSYYIVTRKRHSGSGEEARETRYEYRDGTYYNLSREGNAEGRRWYFKRHDEVDALGRTTRRDYTFGMPELVTYPTVNAGTMWETHHRVLNEYDLGGTNLLTHTMTLKNTSMRERFYEYDEYGQAVRIRDMGYHAEDEEMGGKTDQRTTHIAYDNSLHGPDNPVNIYGLVKEQHTTEPEKDAGRKYGHVKREYDDRGRMTAERKYYTDTDYIEDRYEYDSHGNIVTHTDPAGTRTDYTYQYNAYPQTRSKTVDGQTYRTESEYSWHTGSLLGERDENGYAITYEYDKLNRKTRETHPDNTSIRTDYLDSLYRTEVTDRKGRKATYKYNPYGELKTMTDPLNNITTYRTDRLGRLDTITLADNREYRYTYDEVGRPTKMT</sequence>